<organism evidence="4 5">
    <name type="scientific">Paenibacillus athensensis</name>
    <dbReference type="NCBI Taxonomy" id="1967502"/>
    <lineage>
        <taxon>Bacteria</taxon>
        <taxon>Bacillati</taxon>
        <taxon>Bacillota</taxon>
        <taxon>Bacilli</taxon>
        <taxon>Bacillales</taxon>
        <taxon>Paenibacillaceae</taxon>
        <taxon>Paenibacillus</taxon>
    </lineage>
</organism>
<evidence type="ECO:0000256" key="2">
    <source>
        <dbReference type="ARBA" id="ARBA00022801"/>
    </source>
</evidence>
<keyword evidence="3" id="KW-0326">Glycosidase</keyword>
<evidence type="ECO:0000313" key="5">
    <source>
        <dbReference type="Proteomes" id="UP000298246"/>
    </source>
</evidence>
<proteinExistence type="inferred from homology"/>
<dbReference type="InterPro" id="IPR012341">
    <property type="entry name" value="6hp_glycosidase-like_sf"/>
</dbReference>
<dbReference type="InterPro" id="IPR002037">
    <property type="entry name" value="Glyco_hydro_8"/>
</dbReference>
<dbReference type="RefSeq" id="WP_134751027.1">
    <property type="nucleotide sequence ID" value="NZ_MYFO02000006.1"/>
</dbReference>
<reference evidence="4 5" key="1">
    <citation type="submission" date="2017-03" db="EMBL/GenBank/DDBJ databases">
        <title>Isolation of Levoglucosan Utilizing Bacteria.</title>
        <authorList>
            <person name="Arya A.S."/>
        </authorList>
    </citation>
    <scope>NUCLEOTIDE SEQUENCE [LARGE SCALE GENOMIC DNA]</scope>
    <source>
        <strain evidence="4 5">MEC069</strain>
    </source>
</reference>
<accession>A0A4Y8Q6B0</accession>
<dbReference type="Pfam" id="PF01270">
    <property type="entry name" value="Glyco_hydro_8"/>
    <property type="match status" value="1"/>
</dbReference>
<dbReference type="GO" id="GO:0005975">
    <property type="term" value="P:carbohydrate metabolic process"/>
    <property type="evidence" value="ECO:0007669"/>
    <property type="project" value="InterPro"/>
</dbReference>
<dbReference type="InterPro" id="IPR008928">
    <property type="entry name" value="6-hairpin_glycosidase_sf"/>
</dbReference>
<keyword evidence="2" id="KW-0378">Hydrolase</keyword>
<evidence type="ECO:0000256" key="1">
    <source>
        <dbReference type="ARBA" id="ARBA00009209"/>
    </source>
</evidence>
<keyword evidence="5" id="KW-1185">Reference proteome</keyword>
<dbReference type="OrthoDB" id="1779554at2"/>
<dbReference type="GO" id="GO:0004553">
    <property type="term" value="F:hydrolase activity, hydrolyzing O-glycosyl compounds"/>
    <property type="evidence" value="ECO:0007669"/>
    <property type="project" value="InterPro"/>
</dbReference>
<evidence type="ECO:0000313" key="4">
    <source>
        <dbReference type="EMBL" id="TFE89780.1"/>
    </source>
</evidence>
<protein>
    <recommendedName>
        <fullName evidence="6">Glycosyl hydrolase</fullName>
    </recommendedName>
</protein>
<dbReference type="SUPFAM" id="SSF48208">
    <property type="entry name" value="Six-hairpin glycosidases"/>
    <property type="match status" value="1"/>
</dbReference>
<name>A0A4Y8Q6B0_9BACL</name>
<comment type="caution">
    <text evidence="4">The sequence shown here is derived from an EMBL/GenBank/DDBJ whole genome shotgun (WGS) entry which is preliminary data.</text>
</comment>
<dbReference type="Gene3D" id="1.50.10.10">
    <property type="match status" value="1"/>
</dbReference>
<dbReference type="AlphaFoldDB" id="A0A4Y8Q6B0"/>
<dbReference type="EMBL" id="MYFO01000006">
    <property type="protein sequence ID" value="TFE89780.1"/>
    <property type="molecule type" value="Genomic_DNA"/>
</dbReference>
<comment type="similarity">
    <text evidence="1">Belongs to the glycosyl hydrolase 8 (cellulase D) family.</text>
</comment>
<gene>
    <name evidence="4" type="ORF">B5M42_06730</name>
</gene>
<evidence type="ECO:0008006" key="6">
    <source>
        <dbReference type="Google" id="ProtNLM"/>
    </source>
</evidence>
<dbReference type="Proteomes" id="UP000298246">
    <property type="component" value="Unassembled WGS sequence"/>
</dbReference>
<sequence length="374" mass="41087">MLLRNTVIAVLLLAAIGAAIAGLAERKPTEAEPADVARAGDSPLYTFVRTHFLAGDGGVYTNLRDDLPLQPHVANNHQMLSESTGLLLLYSLRTDRQALFDQQAGFVRERLDAGSGRIRWVIDPQGRIDEVTANATVDDLRIVRALREGADHWQEQADGKLAAAIARQLEASVRDGEYLSDFYNWDNGANADTLTASYLDLYTLRMLGEASPLWQQVYARSRQLLQGAALSSGLFEKQFSLTTKQWMQADKLNAIDSLYTALHLAEVQGETTTTLAFLRKTWNEHGKLFNDYTRDGQPASELESPAAYALAYRLIKLAAPGDGLADSLYARMTQLAVLDPASPYYGGYVDPAKQEGYSFDQLQGLLAEAEKAGP</sequence>
<evidence type="ECO:0000256" key="3">
    <source>
        <dbReference type="ARBA" id="ARBA00023295"/>
    </source>
</evidence>